<name>A0A1W2AIE4_9RHOB</name>
<accession>A0A1W2AIE4</accession>
<dbReference type="RefSeq" id="WP_084351238.1">
    <property type="nucleotide sequence ID" value="NZ_FWYD01000003.1"/>
</dbReference>
<proteinExistence type="predicted"/>
<dbReference type="EMBL" id="FWYD01000003">
    <property type="protein sequence ID" value="SMC60282.1"/>
    <property type="molecule type" value="Genomic_DNA"/>
</dbReference>
<keyword evidence="1" id="KW-0472">Membrane</keyword>
<keyword evidence="1" id="KW-1133">Transmembrane helix</keyword>
<dbReference type="AlphaFoldDB" id="A0A1W2AIE4"/>
<keyword evidence="1" id="KW-0812">Transmembrane</keyword>
<dbReference type="OrthoDB" id="7875971at2"/>
<dbReference type="Proteomes" id="UP000192330">
    <property type="component" value="Unassembled WGS sequence"/>
</dbReference>
<evidence type="ECO:0000313" key="3">
    <source>
        <dbReference type="Proteomes" id="UP000192330"/>
    </source>
</evidence>
<sequence>MGNFYLAQISNYTDRPDLLIAEIEKHDPGFVKRMNEASEHDATEMRAERFKFGKVQAYSSMFLSTGAAIAILCVLTLAVALGHIGFGTIIALGIFYAITQGGSSGFAKLITSISRAVERLRFGTNDSSSQTTKDHAEH</sequence>
<reference evidence="2 3" key="1">
    <citation type="submission" date="2017-04" db="EMBL/GenBank/DDBJ databases">
        <authorList>
            <person name="Afonso C.L."/>
            <person name="Miller P.J."/>
            <person name="Scott M.A."/>
            <person name="Spackman E."/>
            <person name="Goraichik I."/>
            <person name="Dimitrov K.M."/>
            <person name="Suarez D.L."/>
            <person name="Swayne D.E."/>
        </authorList>
    </citation>
    <scope>NUCLEOTIDE SEQUENCE [LARGE SCALE GENOMIC DNA]</scope>
    <source>
        <strain evidence="2 3">CGMCC 1.12644</strain>
    </source>
</reference>
<organism evidence="2 3">
    <name type="scientific">Primorskyibacter flagellatus</name>
    <dbReference type="NCBI Taxonomy" id="1387277"/>
    <lineage>
        <taxon>Bacteria</taxon>
        <taxon>Pseudomonadati</taxon>
        <taxon>Pseudomonadota</taxon>
        <taxon>Alphaproteobacteria</taxon>
        <taxon>Rhodobacterales</taxon>
        <taxon>Roseobacteraceae</taxon>
        <taxon>Primorskyibacter</taxon>
    </lineage>
</organism>
<gene>
    <name evidence="2" type="ORF">SAMN06295998_10334</name>
</gene>
<protein>
    <submittedName>
        <fullName evidence="2">Uncharacterized protein</fullName>
    </submittedName>
</protein>
<evidence type="ECO:0000313" key="2">
    <source>
        <dbReference type="EMBL" id="SMC60282.1"/>
    </source>
</evidence>
<feature type="transmembrane region" description="Helical" evidence="1">
    <location>
        <begin position="55"/>
        <end position="80"/>
    </location>
</feature>
<evidence type="ECO:0000256" key="1">
    <source>
        <dbReference type="SAM" id="Phobius"/>
    </source>
</evidence>
<feature type="transmembrane region" description="Helical" evidence="1">
    <location>
        <begin position="86"/>
        <end position="111"/>
    </location>
</feature>
<keyword evidence="3" id="KW-1185">Reference proteome</keyword>